<evidence type="ECO:0000256" key="4">
    <source>
        <dbReference type="SAM" id="Phobius"/>
    </source>
</evidence>
<proteinExistence type="predicted"/>
<evidence type="ECO:0000256" key="2">
    <source>
        <dbReference type="ARBA" id="ARBA00022771"/>
    </source>
</evidence>
<keyword evidence="4" id="KW-0472">Membrane</keyword>
<protein>
    <recommendedName>
        <fullName evidence="5">RanBP2-type domain-containing protein</fullName>
    </recommendedName>
</protein>
<dbReference type="GO" id="GO:0008270">
    <property type="term" value="F:zinc ion binding"/>
    <property type="evidence" value="ECO:0007669"/>
    <property type="project" value="UniProtKB-KW"/>
</dbReference>
<accession>A0A0N8GQE5</accession>
<keyword evidence="1" id="KW-0479">Metal-binding</keyword>
<keyword evidence="2" id="KW-0863">Zinc-finger</keyword>
<dbReference type="RefSeq" id="WP_062418631.1">
    <property type="nucleotide sequence ID" value="NZ_DF967974.1"/>
</dbReference>
<dbReference type="Proteomes" id="UP000050501">
    <property type="component" value="Unassembled WGS sequence"/>
</dbReference>
<dbReference type="Pfam" id="PF12773">
    <property type="entry name" value="DZR"/>
    <property type="match status" value="1"/>
</dbReference>
<keyword evidence="4" id="KW-1133">Transmembrane helix</keyword>
<keyword evidence="7" id="KW-1185">Reference proteome</keyword>
<evidence type="ECO:0000313" key="7">
    <source>
        <dbReference type="Proteomes" id="UP000050501"/>
    </source>
</evidence>
<feature type="transmembrane region" description="Helical" evidence="4">
    <location>
        <begin position="154"/>
        <end position="178"/>
    </location>
</feature>
<reference evidence="6 7" key="1">
    <citation type="submission" date="2015-07" db="EMBL/GenBank/DDBJ databases">
        <title>Genome sequence of Levilinea saccharolytica DSM 16555.</title>
        <authorList>
            <person name="Hemp J."/>
            <person name="Ward L.M."/>
            <person name="Pace L.A."/>
            <person name="Fischer W.W."/>
        </authorList>
    </citation>
    <scope>NUCLEOTIDE SEQUENCE [LARGE SCALE GENOMIC DNA]</scope>
    <source>
        <strain evidence="6 7">KIBI-1</strain>
    </source>
</reference>
<comment type="caution">
    <text evidence="6">The sequence shown here is derived from an EMBL/GenBank/DDBJ whole genome shotgun (WGS) entry which is preliminary data.</text>
</comment>
<gene>
    <name evidence="6" type="ORF">ADN01_08185</name>
</gene>
<dbReference type="STRING" id="229921.ADN01_08185"/>
<sequence length="359" mass="39034">MAKESLGYVKLEWTCPNCHQRNPGPQKTCGTCGAPQPADVKFVQAEREEIIKDETEAEKAKTAAPDIHCPYCGTRNPADAAVCSQCSGELKGGQQRAAGQVIGAHVAKPMVELPCPSCGNKNPDTALICAHCGAQLKTTPKPPPQAPAKKGSPWVLIFVGLAILLCGILGIVFLINLLRTDDITGTVTSVAWRRTVAIEQYGPVERADFRDEIPSGAEIGACEWRYHHTQADPAPNADKVCGTPYTVDQGTGFGEVVQDCEYKVNQEYCKYTVTEWAKVDEWVQTGQDFNPIWPTSSSLNSDQRLGDRTEEYRILFDAGSDNYTYETSNFDLFQACRIGSEWTLSVNGLGGVVGIEPAN</sequence>
<evidence type="ECO:0000313" key="6">
    <source>
        <dbReference type="EMBL" id="KPL83474.1"/>
    </source>
</evidence>
<dbReference type="InterPro" id="IPR025874">
    <property type="entry name" value="DZR"/>
</dbReference>
<keyword evidence="3" id="KW-0862">Zinc</keyword>
<name>A0A0N8GQE5_9CHLR</name>
<dbReference type="AlphaFoldDB" id="A0A0N8GQE5"/>
<dbReference type="PROSITE" id="PS50199">
    <property type="entry name" value="ZF_RANBP2_2"/>
    <property type="match status" value="1"/>
</dbReference>
<dbReference type="InterPro" id="IPR001876">
    <property type="entry name" value="Znf_RanBP2"/>
</dbReference>
<feature type="domain" description="RanBP2-type" evidence="5">
    <location>
        <begin position="5"/>
        <end position="38"/>
    </location>
</feature>
<dbReference type="EMBL" id="LGCM01000031">
    <property type="protein sequence ID" value="KPL83474.1"/>
    <property type="molecule type" value="Genomic_DNA"/>
</dbReference>
<organism evidence="6 7">
    <name type="scientific">Levilinea saccharolytica</name>
    <dbReference type="NCBI Taxonomy" id="229921"/>
    <lineage>
        <taxon>Bacteria</taxon>
        <taxon>Bacillati</taxon>
        <taxon>Chloroflexota</taxon>
        <taxon>Anaerolineae</taxon>
        <taxon>Anaerolineales</taxon>
        <taxon>Anaerolineaceae</taxon>
        <taxon>Levilinea</taxon>
    </lineage>
</organism>
<keyword evidence="4" id="KW-0812">Transmembrane</keyword>
<dbReference type="SMART" id="SM00547">
    <property type="entry name" value="ZnF_RBZ"/>
    <property type="match status" value="3"/>
</dbReference>
<dbReference type="PROSITE" id="PS01358">
    <property type="entry name" value="ZF_RANBP2_1"/>
    <property type="match status" value="1"/>
</dbReference>
<evidence type="ECO:0000256" key="3">
    <source>
        <dbReference type="ARBA" id="ARBA00022833"/>
    </source>
</evidence>
<evidence type="ECO:0000256" key="1">
    <source>
        <dbReference type="ARBA" id="ARBA00022723"/>
    </source>
</evidence>
<dbReference type="OrthoDB" id="154705at2"/>
<evidence type="ECO:0000259" key="5">
    <source>
        <dbReference type="PROSITE" id="PS50199"/>
    </source>
</evidence>